<keyword evidence="2" id="KW-1185">Reference proteome</keyword>
<evidence type="ECO:0000313" key="2">
    <source>
        <dbReference type="Proteomes" id="UP001218218"/>
    </source>
</evidence>
<dbReference type="AlphaFoldDB" id="A0AAD7EA85"/>
<evidence type="ECO:0000313" key="1">
    <source>
        <dbReference type="EMBL" id="KAJ7304680.1"/>
    </source>
</evidence>
<proteinExistence type="predicted"/>
<reference evidence="1" key="1">
    <citation type="submission" date="2023-03" db="EMBL/GenBank/DDBJ databases">
        <title>Massive genome expansion in bonnet fungi (Mycena s.s.) driven by repeated elements and novel gene families across ecological guilds.</title>
        <authorList>
            <consortium name="Lawrence Berkeley National Laboratory"/>
            <person name="Harder C.B."/>
            <person name="Miyauchi S."/>
            <person name="Viragh M."/>
            <person name="Kuo A."/>
            <person name="Thoen E."/>
            <person name="Andreopoulos B."/>
            <person name="Lu D."/>
            <person name="Skrede I."/>
            <person name="Drula E."/>
            <person name="Henrissat B."/>
            <person name="Morin E."/>
            <person name="Kohler A."/>
            <person name="Barry K."/>
            <person name="LaButti K."/>
            <person name="Morin E."/>
            <person name="Salamov A."/>
            <person name="Lipzen A."/>
            <person name="Mereny Z."/>
            <person name="Hegedus B."/>
            <person name="Baldrian P."/>
            <person name="Stursova M."/>
            <person name="Weitz H."/>
            <person name="Taylor A."/>
            <person name="Grigoriev I.V."/>
            <person name="Nagy L.G."/>
            <person name="Martin F."/>
            <person name="Kauserud H."/>
        </authorList>
    </citation>
    <scope>NUCLEOTIDE SEQUENCE</scope>
    <source>
        <strain evidence="1">CBHHK002</strain>
    </source>
</reference>
<sequence>MASRPKPAPRLLGTPGHTWTLADPAEVCSRGLYWSQVLRKVAIEGHSPLRDTAHLERGGARWFEAASHAPRHLWAQPCRADPGQTLPRRLDQSRLRLSKAGFTWLQEPSKCTHCAKDLCFSSLVYPAAAIAVPQTPSLCQMALRKNFLAIHILVDQGT</sequence>
<dbReference type="Proteomes" id="UP001218218">
    <property type="component" value="Unassembled WGS sequence"/>
</dbReference>
<comment type="caution">
    <text evidence="1">The sequence shown here is derived from an EMBL/GenBank/DDBJ whole genome shotgun (WGS) entry which is preliminary data.</text>
</comment>
<protein>
    <submittedName>
        <fullName evidence="1">Uncharacterized protein</fullName>
    </submittedName>
</protein>
<accession>A0AAD7EA85</accession>
<organism evidence="1 2">
    <name type="scientific">Mycena albidolilacea</name>
    <dbReference type="NCBI Taxonomy" id="1033008"/>
    <lineage>
        <taxon>Eukaryota</taxon>
        <taxon>Fungi</taxon>
        <taxon>Dikarya</taxon>
        <taxon>Basidiomycota</taxon>
        <taxon>Agaricomycotina</taxon>
        <taxon>Agaricomycetes</taxon>
        <taxon>Agaricomycetidae</taxon>
        <taxon>Agaricales</taxon>
        <taxon>Marasmiineae</taxon>
        <taxon>Mycenaceae</taxon>
        <taxon>Mycena</taxon>
    </lineage>
</organism>
<dbReference type="EMBL" id="JARIHO010000100">
    <property type="protein sequence ID" value="KAJ7304680.1"/>
    <property type="molecule type" value="Genomic_DNA"/>
</dbReference>
<gene>
    <name evidence="1" type="ORF">DFH08DRAFT_825435</name>
</gene>
<name>A0AAD7EA85_9AGAR</name>